<proteinExistence type="inferred from homology"/>
<dbReference type="CDD" id="cd05233">
    <property type="entry name" value="SDR_c"/>
    <property type="match status" value="1"/>
</dbReference>
<dbReference type="SMART" id="SM00822">
    <property type="entry name" value="PKS_KR"/>
    <property type="match status" value="1"/>
</dbReference>
<evidence type="ECO:0000256" key="1">
    <source>
        <dbReference type="ARBA" id="ARBA00006484"/>
    </source>
</evidence>
<reference evidence="5 6" key="1">
    <citation type="submission" date="2024-10" db="EMBL/GenBank/DDBJ databases">
        <title>The Natural Products Discovery Center: Release of the First 8490 Sequenced Strains for Exploring Actinobacteria Biosynthetic Diversity.</title>
        <authorList>
            <person name="Kalkreuter E."/>
            <person name="Kautsar S.A."/>
            <person name="Yang D."/>
            <person name="Bader C.D."/>
            <person name="Teijaro C.N."/>
            <person name="Fluegel L."/>
            <person name="Davis C.M."/>
            <person name="Simpson J.R."/>
            <person name="Lauterbach L."/>
            <person name="Steele A.D."/>
            <person name="Gui C."/>
            <person name="Meng S."/>
            <person name="Li G."/>
            <person name="Viehrig K."/>
            <person name="Ye F."/>
            <person name="Su P."/>
            <person name="Kiefer A.F."/>
            <person name="Nichols A."/>
            <person name="Cepeda A.J."/>
            <person name="Yan W."/>
            <person name="Fan B."/>
            <person name="Jiang Y."/>
            <person name="Adhikari A."/>
            <person name="Zheng C.-J."/>
            <person name="Schuster L."/>
            <person name="Cowan T.M."/>
            <person name="Smanski M.J."/>
            <person name="Chevrette M.G."/>
            <person name="De Carvalho L.P.S."/>
            <person name="Shen B."/>
        </authorList>
    </citation>
    <scope>NUCLEOTIDE SEQUENCE [LARGE SCALE GENOMIC DNA]</scope>
    <source>
        <strain evidence="5 6">NPDC003040</strain>
    </source>
</reference>
<evidence type="ECO:0000313" key="5">
    <source>
        <dbReference type="EMBL" id="MFF3221895.1"/>
    </source>
</evidence>
<dbReference type="RefSeq" id="WP_387713336.1">
    <property type="nucleotide sequence ID" value="NZ_JBIAPI010000001.1"/>
</dbReference>
<dbReference type="Gene3D" id="3.40.50.720">
    <property type="entry name" value="NAD(P)-binding Rossmann-like Domain"/>
    <property type="match status" value="1"/>
</dbReference>
<dbReference type="InterPro" id="IPR020904">
    <property type="entry name" value="Sc_DH/Rdtase_CS"/>
</dbReference>
<dbReference type="PRINTS" id="PR00080">
    <property type="entry name" value="SDRFAMILY"/>
</dbReference>
<comment type="caution">
    <text evidence="5">The sequence shown here is derived from an EMBL/GenBank/DDBJ whole genome shotgun (WGS) entry which is preliminary data.</text>
</comment>
<dbReference type="PROSITE" id="PS00061">
    <property type="entry name" value="ADH_SHORT"/>
    <property type="match status" value="1"/>
</dbReference>
<sequence>MKNFTDKVAVITGAGSGIGRALALELARRGARLALSDINTESVADTAGRCEKLGATAVPYELDVAHRAAVYAHAAAVRGEFGRVNLVINNAGVALGADVEDMTWDDFDWLMNINFWGVAHGTKAFLPDLIGSGDGHIVNVSSVFGLVGVPTQSAYNAAKFAVRGFTEALRQEMRIAGHPVGVTCVHPGGVKTNIAVSARGIPDDVDVETIRRGFDALTLTSPDAAAKTILHGVAKNKARVLIGADARAIDLIPRLLGPAYADLGVPLYRAGRRTAARFGIAL</sequence>
<keyword evidence="6" id="KW-1185">Reference proteome</keyword>
<evidence type="ECO:0000256" key="2">
    <source>
        <dbReference type="ARBA" id="ARBA00023002"/>
    </source>
</evidence>
<dbReference type="Proteomes" id="UP001601948">
    <property type="component" value="Unassembled WGS sequence"/>
</dbReference>
<comment type="similarity">
    <text evidence="1 3">Belongs to the short-chain dehydrogenases/reductases (SDR) family.</text>
</comment>
<dbReference type="PANTHER" id="PTHR43391">
    <property type="entry name" value="RETINOL DEHYDROGENASE-RELATED"/>
    <property type="match status" value="1"/>
</dbReference>
<dbReference type="EC" id="1.-.-.-" evidence="5"/>
<protein>
    <submittedName>
        <fullName evidence="5">SDR family NAD(P)-dependent oxidoreductase</fullName>
        <ecNumber evidence="5">1.-.-.-</ecNumber>
    </submittedName>
</protein>
<dbReference type="EMBL" id="JBIAPI010000001">
    <property type="protein sequence ID" value="MFF3221895.1"/>
    <property type="molecule type" value="Genomic_DNA"/>
</dbReference>
<evidence type="ECO:0000313" key="6">
    <source>
        <dbReference type="Proteomes" id="UP001601948"/>
    </source>
</evidence>
<keyword evidence="2 5" id="KW-0560">Oxidoreductase</keyword>
<name>A0ABW6QL24_9NOCA</name>
<gene>
    <name evidence="5" type="ORF">ACFYV7_03780</name>
</gene>
<organism evidence="5 6">
    <name type="scientific">Nocardia suismassiliense</name>
    <dbReference type="NCBI Taxonomy" id="2077092"/>
    <lineage>
        <taxon>Bacteria</taxon>
        <taxon>Bacillati</taxon>
        <taxon>Actinomycetota</taxon>
        <taxon>Actinomycetes</taxon>
        <taxon>Mycobacteriales</taxon>
        <taxon>Nocardiaceae</taxon>
        <taxon>Nocardia</taxon>
    </lineage>
</organism>
<dbReference type="Pfam" id="PF00106">
    <property type="entry name" value="adh_short"/>
    <property type="match status" value="1"/>
</dbReference>
<evidence type="ECO:0000256" key="3">
    <source>
        <dbReference type="RuleBase" id="RU000363"/>
    </source>
</evidence>
<evidence type="ECO:0000259" key="4">
    <source>
        <dbReference type="SMART" id="SM00822"/>
    </source>
</evidence>
<feature type="domain" description="Ketoreductase" evidence="4">
    <location>
        <begin position="7"/>
        <end position="191"/>
    </location>
</feature>
<dbReference type="GO" id="GO:0016491">
    <property type="term" value="F:oxidoreductase activity"/>
    <property type="evidence" value="ECO:0007669"/>
    <property type="project" value="UniProtKB-KW"/>
</dbReference>
<dbReference type="PANTHER" id="PTHR43391:SF82">
    <property type="entry name" value="OXIDOREDUCTASE SADH-RELATED"/>
    <property type="match status" value="1"/>
</dbReference>
<dbReference type="SUPFAM" id="SSF51735">
    <property type="entry name" value="NAD(P)-binding Rossmann-fold domains"/>
    <property type="match status" value="1"/>
</dbReference>
<accession>A0ABW6QL24</accession>
<dbReference type="InterPro" id="IPR002347">
    <property type="entry name" value="SDR_fam"/>
</dbReference>
<dbReference type="InterPro" id="IPR057326">
    <property type="entry name" value="KR_dom"/>
</dbReference>
<dbReference type="InterPro" id="IPR036291">
    <property type="entry name" value="NAD(P)-bd_dom_sf"/>
</dbReference>
<dbReference type="PRINTS" id="PR00081">
    <property type="entry name" value="GDHRDH"/>
</dbReference>